<dbReference type="CDD" id="cd06587">
    <property type="entry name" value="VOC"/>
    <property type="match status" value="1"/>
</dbReference>
<dbReference type="Pfam" id="PF13669">
    <property type="entry name" value="Glyoxalase_4"/>
    <property type="match status" value="1"/>
</dbReference>
<dbReference type="SUPFAM" id="SSF54593">
    <property type="entry name" value="Glyoxalase/Bleomycin resistance protein/Dihydroxybiphenyl dioxygenase"/>
    <property type="match status" value="1"/>
</dbReference>
<protein>
    <submittedName>
        <fullName evidence="2">Glyoxalase</fullName>
    </submittedName>
</protein>
<evidence type="ECO:0000313" key="2">
    <source>
        <dbReference type="EMBL" id="RCK19889.1"/>
    </source>
</evidence>
<accession>A0A367V4E1</accession>
<organism evidence="2 3">
    <name type="scientific">Thalassospira profundimaris</name>
    <dbReference type="NCBI Taxonomy" id="502049"/>
    <lineage>
        <taxon>Bacteria</taxon>
        <taxon>Pseudomonadati</taxon>
        <taxon>Pseudomonadota</taxon>
        <taxon>Alphaproteobacteria</taxon>
        <taxon>Rhodospirillales</taxon>
        <taxon>Thalassospiraceae</taxon>
        <taxon>Thalassospira</taxon>
    </lineage>
</organism>
<reference evidence="2 3" key="1">
    <citation type="submission" date="2014-07" db="EMBL/GenBank/DDBJ databases">
        <title>Draft genome sequence of Thalassospira profundimaris R8-17.</title>
        <authorList>
            <person name="Lai Q."/>
            <person name="Shao Z."/>
        </authorList>
    </citation>
    <scope>NUCLEOTIDE SEQUENCE [LARGE SCALE GENOMIC DNA]</scope>
    <source>
        <strain evidence="2 3">R8-17</strain>
    </source>
</reference>
<dbReference type="InterPro" id="IPR037523">
    <property type="entry name" value="VOC_core"/>
</dbReference>
<feature type="domain" description="VOC" evidence="1">
    <location>
        <begin position="5"/>
        <end position="126"/>
    </location>
</feature>
<dbReference type="RefSeq" id="WP_062956104.1">
    <property type="nucleotide sequence ID" value="NZ_JPWB01000009.1"/>
</dbReference>
<name>A0A367V4E1_9PROT</name>
<dbReference type="Gene3D" id="3.10.180.10">
    <property type="entry name" value="2,3-Dihydroxybiphenyl 1,2-Dioxygenase, domain 1"/>
    <property type="match status" value="1"/>
</dbReference>
<proteinExistence type="predicted"/>
<dbReference type="PROSITE" id="PS51819">
    <property type="entry name" value="VOC"/>
    <property type="match status" value="1"/>
</dbReference>
<evidence type="ECO:0000313" key="3">
    <source>
        <dbReference type="Proteomes" id="UP000253061"/>
    </source>
</evidence>
<dbReference type="Proteomes" id="UP000253061">
    <property type="component" value="Unassembled WGS sequence"/>
</dbReference>
<dbReference type="EMBL" id="JPWB01000009">
    <property type="protein sequence ID" value="RCK19889.1"/>
    <property type="molecule type" value="Genomic_DNA"/>
</dbReference>
<dbReference type="InterPro" id="IPR029068">
    <property type="entry name" value="Glyas_Bleomycin-R_OHBP_Dase"/>
</dbReference>
<evidence type="ECO:0000259" key="1">
    <source>
        <dbReference type="PROSITE" id="PS51819"/>
    </source>
</evidence>
<sequence>MTAAFLEHVNFTVADPVKTAANLCNWFGWHVRWQGPAIHDGLTYHVGNDESYVAIYALGTPKQGQENSYATIGGLNHLGIVVDDLDATEAKIKADGIETFNHADYEPGRRFYFRDENDIEFEVVSYA</sequence>
<comment type="caution">
    <text evidence="2">The sequence shown here is derived from an EMBL/GenBank/DDBJ whole genome shotgun (WGS) entry which is preliminary data.</text>
</comment>
<gene>
    <name evidence="2" type="ORF">TH6_17940</name>
</gene>
<dbReference type="AlphaFoldDB" id="A0A367V4E1"/>